<protein>
    <recommendedName>
        <fullName evidence="2">UBL3-like ubiquitin domain-containing protein</fullName>
    </recommendedName>
</protein>
<dbReference type="InterPro" id="IPR039540">
    <property type="entry name" value="UBL3-like_ubiquitin_dom"/>
</dbReference>
<dbReference type="PANTHER" id="PTHR13169:SF0">
    <property type="entry name" value="UBIQUITIN-LIKE PROTEIN 3"/>
    <property type="match status" value="1"/>
</dbReference>
<reference evidence="3 4" key="1">
    <citation type="journal article" date="2016" name="Proc. Natl. Acad. Sci. U.S.A.">
        <title>Comparative genomics of biotechnologically important yeasts.</title>
        <authorList>
            <person name="Riley R."/>
            <person name="Haridas S."/>
            <person name="Wolfe K.H."/>
            <person name="Lopes M.R."/>
            <person name="Hittinger C.T."/>
            <person name="Goeker M."/>
            <person name="Salamov A.A."/>
            <person name="Wisecaver J.H."/>
            <person name="Long T.M."/>
            <person name="Calvey C.H."/>
            <person name="Aerts A.L."/>
            <person name="Barry K.W."/>
            <person name="Choi C."/>
            <person name="Clum A."/>
            <person name="Coughlan A.Y."/>
            <person name="Deshpande S."/>
            <person name="Douglass A.P."/>
            <person name="Hanson S.J."/>
            <person name="Klenk H.-P."/>
            <person name="LaButti K.M."/>
            <person name="Lapidus A."/>
            <person name="Lindquist E.A."/>
            <person name="Lipzen A.M."/>
            <person name="Meier-Kolthoff J.P."/>
            <person name="Ohm R.A."/>
            <person name="Otillar R.P."/>
            <person name="Pangilinan J.L."/>
            <person name="Peng Y."/>
            <person name="Rokas A."/>
            <person name="Rosa C.A."/>
            <person name="Scheuner C."/>
            <person name="Sibirny A.A."/>
            <person name="Slot J.C."/>
            <person name="Stielow J.B."/>
            <person name="Sun H."/>
            <person name="Kurtzman C.P."/>
            <person name="Blackwell M."/>
            <person name="Grigoriev I.V."/>
            <person name="Jeffries T.W."/>
        </authorList>
    </citation>
    <scope>NUCLEOTIDE SEQUENCE [LARGE SCALE GENOMIC DNA]</scope>
    <source>
        <strain evidence="3 4">NRRL Y-11557</strain>
    </source>
</reference>
<dbReference type="STRING" id="675824.A0A1E3Q8A8"/>
<dbReference type="PANTHER" id="PTHR13169">
    <property type="entry name" value="UBIQUITIN-LIKE PROTEIN 3 HCG-1 PROTEIN"/>
    <property type="match status" value="1"/>
</dbReference>
<evidence type="ECO:0000256" key="1">
    <source>
        <dbReference type="SAM" id="MobiDB-lite"/>
    </source>
</evidence>
<organism evidence="3 4">
    <name type="scientific">Lipomyces starkeyi NRRL Y-11557</name>
    <dbReference type="NCBI Taxonomy" id="675824"/>
    <lineage>
        <taxon>Eukaryota</taxon>
        <taxon>Fungi</taxon>
        <taxon>Dikarya</taxon>
        <taxon>Ascomycota</taxon>
        <taxon>Saccharomycotina</taxon>
        <taxon>Lipomycetes</taxon>
        <taxon>Lipomycetales</taxon>
        <taxon>Lipomycetaceae</taxon>
        <taxon>Lipomyces</taxon>
    </lineage>
</organism>
<dbReference type="Proteomes" id="UP000094385">
    <property type="component" value="Unassembled WGS sequence"/>
</dbReference>
<dbReference type="EMBL" id="KV454293">
    <property type="protein sequence ID" value="ODQ73925.1"/>
    <property type="molecule type" value="Genomic_DNA"/>
</dbReference>
<dbReference type="SUPFAM" id="SSF54236">
    <property type="entry name" value="Ubiquitin-like"/>
    <property type="match status" value="1"/>
</dbReference>
<dbReference type="AlphaFoldDB" id="A0A1E3Q8A8"/>
<feature type="compositionally biased region" description="Basic residues" evidence="1">
    <location>
        <begin position="198"/>
        <end position="213"/>
    </location>
</feature>
<feature type="region of interest" description="Disordered" evidence="1">
    <location>
        <begin position="174"/>
        <end position="236"/>
    </location>
</feature>
<dbReference type="InterPro" id="IPR029071">
    <property type="entry name" value="Ubiquitin-like_domsf"/>
</dbReference>
<sequence>MSAAPAATEAVPVVDPLSLTTTLSAATDSSRLPADDKTAVAVPPVTTADPIKTTLTAGDSIDDEDDDDKSIIVSPLTVTLLLISGLRASITIDREYMKGHSLGLREPESLTVLTLKECIWKDWKEEWGGRPGGTEYIRLIHFGRLLDDKDSLGASQLSRTNMYNVLHMSIRPASIVDTNTTPRGSKHRSSNTNNDRSSRHHHHYHHPHNNNHNRQRDTSISAHENHDSSTERSPGCGCVIL</sequence>
<dbReference type="CDD" id="cd17039">
    <property type="entry name" value="Ubl_ubiquitin_like"/>
    <property type="match status" value="1"/>
</dbReference>
<proteinExistence type="predicted"/>
<name>A0A1E3Q8A8_LIPST</name>
<dbReference type="Pfam" id="PF13881">
    <property type="entry name" value="Rad60-SLD_2"/>
    <property type="match status" value="1"/>
</dbReference>
<accession>A0A1E3Q8A8</accession>
<dbReference type="OrthoDB" id="1043111at2759"/>
<dbReference type="Gene3D" id="3.10.20.90">
    <property type="entry name" value="Phosphatidylinositol 3-kinase Catalytic Subunit, Chain A, domain 1"/>
    <property type="match status" value="1"/>
</dbReference>
<dbReference type="InterPro" id="IPR040015">
    <property type="entry name" value="UBL3-like"/>
</dbReference>
<evidence type="ECO:0000313" key="4">
    <source>
        <dbReference type="Proteomes" id="UP000094385"/>
    </source>
</evidence>
<evidence type="ECO:0000313" key="3">
    <source>
        <dbReference type="EMBL" id="ODQ73925.1"/>
    </source>
</evidence>
<evidence type="ECO:0000259" key="2">
    <source>
        <dbReference type="Pfam" id="PF13881"/>
    </source>
</evidence>
<keyword evidence="4" id="KW-1185">Reference proteome</keyword>
<feature type="domain" description="UBL3-like ubiquitin" evidence="2">
    <location>
        <begin position="107"/>
        <end position="182"/>
    </location>
</feature>
<gene>
    <name evidence="3" type="ORF">LIPSTDRAFT_3140</name>
</gene>